<keyword evidence="9" id="KW-1185">Reference proteome</keyword>
<evidence type="ECO:0000256" key="6">
    <source>
        <dbReference type="SAM" id="Phobius"/>
    </source>
</evidence>
<feature type="transmembrane region" description="Helical" evidence="6">
    <location>
        <begin position="100"/>
        <end position="122"/>
    </location>
</feature>
<keyword evidence="5 6" id="KW-0472">Membrane</keyword>
<dbReference type="InterPro" id="IPR050638">
    <property type="entry name" value="AA-Vitamin_Transporters"/>
</dbReference>
<evidence type="ECO:0000313" key="9">
    <source>
        <dbReference type="Proteomes" id="UP000036902"/>
    </source>
</evidence>
<feature type="transmembrane region" description="Helical" evidence="6">
    <location>
        <begin position="12"/>
        <end position="31"/>
    </location>
</feature>
<comment type="subcellular location">
    <subcellularLocation>
        <location evidence="1">Membrane</location>
        <topology evidence="1">Multi-pass membrane protein</topology>
    </subcellularLocation>
</comment>
<proteinExistence type="inferred from homology"/>
<dbReference type="STRING" id="1134435.AC731_005780"/>
<feature type="transmembrane region" description="Helical" evidence="6">
    <location>
        <begin position="251"/>
        <end position="268"/>
    </location>
</feature>
<evidence type="ECO:0000259" key="7">
    <source>
        <dbReference type="Pfam" id="PF00892"/>
    </source>
</evidence>
<name>A0A127K3F6_9RHOO</name>
<evidence type="ECO:0000256" key="5">
    <source>
        <dbReference type="ARBA" id="ARBA00023136"/>
    </source>
</evidence>
<dbReference type="SUPFAM" id="SSF103481">
    <property type="entry name" value="Multidrug resistance efflux transporter EmrE"/>
    <property type="match status" value="2"/>
</dbReference>
<feature type="transmembrane region" description="Helical" evidence="6">
    <location>
        <begin position="274"/>
        <end position="291"/>
    </location>
</feature>
<protein>
    <recommendedName>
        <fullName evidence="7">EamA domain-containing protein</fullName>
    </recommendedName>
</protein>
<dbReference type="RefSeq" id="WP_048703963.1">
    <property type="nucleotide sequence ID" value="NZ_CP014646.1"/>
</dbReference>
<evidence type="ECO:0000256" key="4">
    <source>
        <dbReference type="ARBA" id="ARBA00022989"/>
    </source>
</evidence>
<dbReference type="InterPro" id="IPR000620">
    <property type="entry name" value="EamA_dom"/>
</dbReference>
<dbReference type="Pfam" id="PF00892">
    <property type="entry name" value="EamA"/>
    <property type="match status" value="2"/>
</dbReference>
<feature type="transmembrane region" description="Helical" evidence="6">
    <location>
        <begin position="43"/>
        <end position="62"/>
    </location>
</feature>
<dbReference type="PANTHER" id="PTHR32322:SF2">
    <property type="entry name" value="EAMA DOMAIN-CONTAINING PROTEIN"/>
    <property type="match status" value="1"/>
</dbReference>
<dbReference type="InterPro" id="IPR037185">
    <property type="entry name" value="EmrE-like"/>
</dbReference>
<sequence>MRSRFVELSDTSKGLLAALVVVICWSGFNIVSRFGSTATFTPFDLAAMRYGVSGALALPFFLKLVPPREWPRHAVLALVGGLGYGLLVYSGFAFAPSAHAGVFVNGGIPFWTVVIVAVMAGFHVARQTVIALLLSSAGLVLIGFQSLFSASAQDEWIGDGLFLAAALSWAVFGLLMRRWQIRPQLGILGIASFSLVTYMPIYLLWLPGNIANAGWGEIGLQAVYQGIIAALLAAGMYSYANQKIGACQASMMLALVPAFSAIGGWLILDEALGITTVIGIVVVSLGALLGASPPGSMARLLSSGLR</sequence>
<keyword evidence="3 6" id="KW-0812">Transmembrane</keyword>
<dbReference type="EMBL" id="CP014646">
    <property type="protein sequence ID" value="AMO36488.1"/>
    <property type="molecule type" value="Genomic_DNA"/>
</dbReference>
<feature type="transmembrane region" description="Helical" evidence="6">
    <location>
        <begin position="218"/>
        <end position="239"/>
    </location>
</feature>
<dbReference type="AlphaFoldDB" id="A0A127K3F6"/>
<evidence type="ECO:0000256" key="2">
    <source>
        <dbReference type="ARBA" id="ARBA00007362"/>
    </source>
</evidence>
<feature type="domain" description="EamA" evidence="7">
    <location>
        <begin position="13"/>
        <end position="143"/>
    </location>
</feature>
<organism evidence="8 9">
    <name type="scientific">Thauera humireducens</name>
    <dbReference type="NCBI Taxonomy" id="1134435"/>
    <lineage>
        <taxon>Bacteria</taxon>
        <taxon>Pseudomonadati</taxon>
        <taxon>Pseudomonadota</taxon>
        <taxon>Betaproteobacteria</taxon>
        <taxon>Rhodocyclales</taxon>
        <taxon>Zoogloeaceae</taxon>
        <taxon>Thauera</taxon>
    </lineage>
</organism>
<dbReference type="KEGG" id="thu:AC731_005780"/>
<feature type="transmembrane region" description="Helical" evidence="6">
    <location>
        <begin position="187"/>
        <end position="206"/>
    </location>
</feature>
<feature type="transmembrane region" description="Helical" evidence="6">
    <location>
        <begin position="156"/>
        <end position="175"/>
    </location>
</feature>
<reference evidence="9" key="1">
    <citation type="submission" date="2016-03" db="EMBL/GenBank/DDBJ databases">
        <authorList>
            <person name="Ma C."/>
            <person name="Zhou S."/>
            <person name="Yang G."/>
        </authorList>
    </citation>
    <scope>NUCLEOTIDE SEQUENCE [LARGE SCALE GENOMIC DNA]</scope>
    <source>
        <strain evidence="9">SgZ-1</strain>
    </source>
</reference>
<feature type="transmembrane region" description="Helical" evidence="6">
    <location>
        <begin position="74"/>
        <end position="94"/>
    </location>
</feature>
<feature type="domain" description="EamA" evidence="7">
    <location>
        <begin position="157"/>
        <end position="289"/>
    </location>
</feature>
<evidence type="ECO:0000313" key="8">
    <source>
        <dbReference type="EMBL" id="AMO36488.1"/>
    </source>
</evidence>
<accession>A0A127K3F6</accession>
<gene>
    <name evidence="8" type="ORF">AC731_005780</name>
</gene>
<dbReference type="PANTHER" id="PTHR32322">
    <property type="entry name" value="INNER MEMBRANE TRANSPORTER"/>
    <property type="match status" value="1"/>
</dbReference>
<keyword evidence="4 6" id="KW-1133">Transmembrane helix</keyword>
<comment type="similarity">
    <text evidence="2">Belongs to the EamA transporter family.</text>
</comment>
<dbReference type="Proteomes" id="UP000036902">
    <property type="component" value="Chromosome"/>
</dbReference>
<dbReference type="GO" id="GO:0016020">
    <property type="term" value="C:membrane"/>
    <property type="evidence" value="ECO:0007669"/>
    <property type="project" value="UniProtKB-SubCell"/>
</dbReference>
<evidence type="ECO:0000256" key="3">
    <source>
        <dbReference type="ARBA" id="ARBA00022692"/>
    </source>
</evidence>
<evidence type="ECO:0000256" key="1">
    <source>
        <dbReference type="ARBA" id="ARBA00004141"/>
    </source>
</evidence>
<feature type="transmembrane region" description="Helical" evidence="6">
    <location>
        <begin position="129"/>
        <end position="150"/>
    </location>
</feature>